<reference evidence="1" key="1">
    <citation type="submission" date="2023-04" db="EMBL/GenBank/DDBJ databases">
        <title>Phytophthora lilii NBRC 32176.</title>
        <authorList>
            <person name="Ichikawa N."/>
            <person name="Sato H."/>
            <person name="Tonouchi N."/>
        </authorList>
    </citation>
    <scope>NUCLEOTIDE SEQUENCE</scope>
    <source>
        <strain evidence="1">NBRC 32176</strain>
    </source>
</reference>
<evidence type="ECO:0000313" key="1">
    <source>
        <dbReference type="EMBL" id="GMF09584.1"/>
    </source>
</evidence>
<name>A0A9W6WES8_9STRA</name>
<proteinExistence type="predicted"/>
<dbReference type="AlphaFoldDB" id="A0A9W6WES8"/>
<dbReference type="Proteomes" id="UP001165083">
    <property type="component" value="Unassembled WGS sequence"/>
</dbReference>
<accession>A0A9W6WES8</accession>
<organism evidence="1 2">
    <name type="scientific">Phytophthora lilii</name>
    <dbReference type="NCBI Taxonomy" id="2077276"/>
    <lineage>
        <taxon>Eukaryota</taxon>
        <taxon>Sar</taxon>
        <taxon>Stramenopiles</taxon>
        <taxon>Oomycota</taxon>
        <taxon>Peronosporomycetes</taxon>
        <taxon>Peronosporales</taxon>
        <taxon>Peronosporaceae</taxon>
        <taxon>Phytophthora</taxon>
    </lineage>
</organism>
<gene>
    <name evidence="1" type="ORF">Plil01_000047500</name>
</gene>
<sequence length="68" mass="7002">MPTVTTLGLAINAPTSTQGNTTSADACQPQIQQDVDLVPLWRLLATVVFTDLAASAIVVFINSGSEAG</sequence>
<protein>
    <submittedName>
        <fullName evidence="1">Unnamed protein product</fullName>
    </submittedName>
</protein>
<keyword evidence="2" id="KW-1185">Reference proteome</keyword>
<dbReference type="EMBL" id="BSXW01000013">
    <property type="protein sequence ID" value="GMF09584.1"/>
    <property type="molecule type" value="Genomic_DNA"/>
</dbReference>
<evidence type="ECO:0000313" key="2">
    <source>
        <dbReference type="Proteomes" id="UP001165083"/>
    </source>
</evidence>
<comment type="caution">
    <text evidence="1">The sequence shown here is derived from an EMBL/GenBank/DDBJ whole genome shotgun (WGS) entry which is preliminary data.</text>
</comment>